<proteinExistence type="inferred from homology"/>
<evidence type="ECO:0000256" key="5">
    <source>
        <dbReference type="ARBA" id="ARBA00022968"/>
    </source>
</evidence>
<dbReference type="InterPro" id="IPR000408">
    <property type="entry name" value="Reg_chr_condens"/>
</dbReference>
<feature type="chain" id="PRO_5027847994" evidence="10">
    <location>
        <begin position="26"/>
        <end position="414"/>
    </location>
</feature>
<evidence type="ECO:0000256" key="1">
    <source>
        <dbReference type="ARBA" id="ARBA00004648"/>
    </source>
</evidence>
<dbReference type="OrthoDB" id="10256179at2759"/>
<feature type="repeat" description="RCC1" evidence="9">
    <location>
        <begin position="81"/>
        <end position="135"/>
    </location>
</feature>
<dbReference type="PROSITE" id="PS50012">
    <property type="entry name" value="RCC1_3"/>
    <property type="match status" value="1"/>
</dbReference>
<keyword evidence="3" id="KW-0812">Transmembrane</keyword>
<evidence type="ECO:0000259" key="11">
    <source>
        <dbReference type="PROSITE" id="PS50097"/>
    </source>
</evidence>
<evidence type="ECO:0000256" key="9">
    <source>
        <dbReference type="PROSITE-ProRule" id="PRU00235"/>
    </source>
</evidence>
<dbReference type="InParanoid" id="A0A6P6XLR3"/>
<dbReference type="Pfam" id="PF00651">
    <property type="entry name" value="BTB"/>
    <property type="match status" value="1"/>
</dbReference>
<dbReference type="RefSeq" id="XP_027193703.1">
    <property type="nucleotide sequence ID" value="XM_027337902.1"/>
</dbReference>
<dbReference type="GO" id="GO:0005789">
    <property type="term" value="C:endoplasmic reticulum membrane"/>
    <property type="evidence" value="ECO:0007669"/>
    <property type="project" value="UniProtKB-SubCell"/>
</dbReference>
<dbReference type="SUPFAM" id="SSF54695">
    <property type="entry name" value="POZ domain"/>
    <property type="match status" value="1"/>
</dbReference>
<keyword evidence="10" id="KW-0732">Signal</keyword>
<protein>
    <submittedName>
        <fullName evidence="13">RCC1 and BTB domain-containing protein 1-like</fullName>
    </submittedName>
</protein>
<dbReference type="Pfam" id="PF00415">
    <property type="entry name" value="RCC1"/>
    <property type="match status" value="1"/>
</dbReference>
<dbReference type="AlphaFoldDB" id="A0A6P6XLR3"/>
<dbReference type="InterPro" id="IPR011333">
    <property type="entry name" value="SKP1/BTB/POZ_sf"/>
</dbReference>
<dbReference type="GO" id="GO:0015485">
    <property type="term" value="F:cholesterol binding"/>
    <property type="evidence" value="ECO:0007669"/>
    <property type="project" value="TreeGrafter"/>
</dbReference>
<dbReference type="Pfam" id="PF01145">
    <property type="entry name" value="Band_7"/>
    <property type="match status" value="1"/>
</dbReference>
<sequence length="414" mass="47028">MANIASIIAMIILIISMALYHSVHKIDEGHTGVYYRGGALLKETSSPGFHLMIPFITTYRSIQVTLQTDEVKNVPCGTSGGVMIYFDRIEVGQLGLGDINDRTTPSLVSFPDGSIDSPIKNIVAGEMHSLFLLENGQIFGCGYGQRSINQKRDTIVPIKIPIENVKNVACKNYLPFSLALDQSSRYYVWGRGQNDELLPMRKLYGQLDSFAAASVSILGESPITFGLTSTIDTYESNYTISIVGLFNNPDNYDVEFVIDNKPILACKCYLKIASKYYSRMFSGVWQENTNRVMIGAYSYDVYYSYLGMLHTGQIQINQFNIAEFIDLANCYCDEQLMKHCQIFIEKLLNKSTISTYLSLIIDYELYNYEMISNKLIIFKNILSKFVNDNLSMNSKNFMNFLEWFSKHQQQQQEL</sequence>
<organism evidence="12 13">
    <name type="scientific">Dermatophagoides pteronyssinus</name>
    <name type="common">European house dust mite</name>
    <dbReference type="NCBI Taxonomy" id="6956"/>
    <lineage>
        <taxon>Eukaryota</taxon>
        <taxon>Metazoa</taxon>
        <taxon>Ecdysozoa</taxon>
        <taxon>Arthropoda</taxon>
        <taxon>Chelicerata</taxon>
        <taxon>Arachnida</taxon>
        <taxon>Acari</taxon>
        <taxon>Acariformes</taxon>
        <taxon>Sarcoptiformes</taxon>
        <taxon>Astigmata</taxon>
        <taxon>Psoroptidia</taxon>
        <taxon>Analgoidea</taxon>
        <taxon>Pyroglyphidae</taxon>
        <taxon>Dermatophagoidinae</taxon>
        <taxon>Dermatophagoides</taxon>
    </lineage>
</organism>
<dbReference type="Proteomes" id="UP000515146">
    <property type="component" value="Unplaced"/>
</dbReference>
<evidence type="ECO:0000256" key="8">
    <source>
        <dbReference type="ARBA" id="ARBA00023180"/>
    </source>
</evidence>
<keyword evidence="5" id="KW-0735">Signal-anchor</keyword>
<evidence type="ECO:0000256" key="3">
    <source>
        <dbReference type="ARBA" id="ARBA00022692"/>
    </source>
</evidence>
<dbReference type="GO" id="GO:0032933">
    <property type="term" value="P:SREBP signaling pathway"/>
    <property type="evidence" value="ECO:0007669"/>
    <property type="project" value="TreeGrafter"/>
</dbReference>
<dbReference type="PANTHER" id="PTHR15351">
    <property type="entry name" value="ERLIN (ER LIPID RAFT ASSOCIATED PROTEIN) HOMOLOG"/>
    <property type="match status" value="1"/>
</dbReference>
<keyword evidence="6" id="KW-1133">Transmembrane helix</keyword>
<dbReference type="KEGG" id="dpte:113788450"/>
<dbReference type="InterPro" id="IPR001107">
    <property type="entry name" value="Band_7"/>
</dbReference>
<comment type="similarity">
    <text evidence="2">Belongs to the band 7/mec-2 family.</text>
</comment>
<accession>A0A6P6XLR3</accession>
<dbReference type="CDD" id="cd18298">
    <property type="entry name" value="BTB_POZ_RCBTB1_2"/>
    <property type="match status" value="1"/>
</dbReference>
<dbReference type="PROSITE" id="PS50097">
    <property type="entry name" value="BTB"/>
    <property type="match status" value="1"/>
</dbReference>
<keyword evidence="4" id="KW-0256">Endoplasmic reticulum</keyword>
<dbReference type="InterPro" id="IPR000210">
    <property type="entry name" value="BTB/POZ_dom"/>
</dbReference>
<evidence type="ECO:0000256" key="10">
    <source>
        <dbReference type="SAM" id="SignalP"/>
    </source>
</evidence>
<dbReference type="SMART" id="SM00225">
    <property type="entry name" value="BTB"/>
    <property type="match status" value="1"/>
</dbReference>
<dbReference type="InterPro" id="IPR033294">
    <property type="entry name" value="Erlin1/2"/>
</dbReference>
<dbReference type="InterPro" id="IPR009091">
    <property type="entry name" value="RCC1/BLIP-II"/>
</dbReference>
<feature type="signal peptide" evidence="10">
    <location>
        <begin position="1"/>
        <end position="25"/>
    </location>
</feature>
<dbReference type="PANTHER" id="PTHR15351:SF3">
    <property type="entry name" value="ERLIN"/>
    <property type="match status" value="1"/>
</dbReference>
<comment type="subcellular location">
    <subcellularLocation>
        <location evidence="1">Endoplasmic reticulum membrane</location>
        <topology evidence="1">Single-pass type II membrane protein</topology>
    </subcellularLocation>
</comment>
<dbReference type="GO" id="GO:0031625">
    <property type="term" value="F:ubiquitin protein ligase binding"/>
    <property type="evidence" value="ECO:0007669"/>
    <property type="project" value="InterPro"/>
</dbReference>
<dbReference type="Gene3D" id="3.30.710.10">
    <property type="entry name" value="Potassium Channel Kv1.1, Chain A"/>
    <property type="match status" value="1"/>
</dbReference>
<evidence type="ECO:0000256" key="2">
    <source>
        <dbReference type="ARBA" id="ARBA00008164"/>
    </source>
</evidence>
<keyword evidence="8" id="KW-0325">Glycoprotein</keyword>
<evidence type="ECO:0000256" key="4">
    <source>
        <dbReference type="ARBA" id="ARBA00022824"/>
    </source>
</evidence>
<evidence type="ECO:0000313" key="12">
    <source>
        <dbReference type="Proteomes" id="UP000515146"/>
    </source>
</evidence>
<reference evidence="13" key="1">
    <citation type="submission" date="2025-08" db="UniProtKB">
        <authorList>
            <consortium name="RefSeq"/>
        </authorList>
    </citation>
    <scope>IDENTIFICATION</scope>
    <source>
        <strain evidence="13">Airmid</strain>
    </source>
</reference>
<name>A0A6P6XLR3_DERPT</name>
<keyword evidence="7" id="KW-0472">Membrane</keyword>
<evidence type="ECO:0000313" key="13">
    <source>
        <dbReference type="RefSeq" id="XP_027193703.1"/>
    </source>
</evidence>
<dbReference type="SUPFAM" id="SSF50985">
    <property type="entry name" value="RCC1/BLIP-II"/>
    <property type="match status" value="1"/>
</dbReference>
<evidence type="ECO:0000256" key="6">
    <source>
        <dbReference type="ARBA" id="ARBA00022989"/>
    </source>
</evidence>
<keyword evidence="12" id="KW-1185">Reference proteome</keyword>
<feature type="domain" description="BTB" evidence="11">
    <location>
        <begin position="252"/>
        <end position="318"/>
    </location>
</feature>
<gene>
    <name evidence="13" type="primary">LOC113788450</name>
</gene>
<evidence type="ECO:0000256" key="7">
    <source>
        <dbReference type="ARBA" id="ARBA00023136"/>
    </source>
</evidence>
<dbReference type="Gene3D" id="2.130.10.30">
    <property type="entry name" value="Regulator of chromosome condensation 1/beta-lactamase-inhibitor protein II"/>
    <property type="match status" value="1"/>
</dbReference>